<dbReference type="FunCoup" id="B4M582">
    <property type="interactions" value="24"/>
</dbReference>
<dbReference type="InterPro" id="IPR035940">
    <property type="entry name" value="CAP_sf"/>
</dbReference>
<accession>B4M582</accession>
<name>B4M582_DROVI</name>
<reference evidence="5 7" key="1">
    <citation type="journal article" date="2007" name="Nature">
        <title>Evolution of genes and genomes on the Drosophila phylogeny.</title>
        <authorList>
            <consortium name="Drosophila 12 Genomes Consortium"/>
            <person name="Clark A.G."/>
            <person name="Eisen M.B."/>
            <person name="Smith D.R."/>
            <person name="Bergman C.M."/>
            <person name="Oliver B."/>
            <person name="Markow T.A."/>
            <person name="Kaufman T.C."/>
            <person name="Kellis M."/>
            <person name="Gelbart W."/>
            <person name="Iyer V.N."/>
            <person name="Pollard D.A."/>
            <person name="Sackton T.B."/>
            <person name="Larracuente A.M."/>
            <person name="Singh N.D."/>
            <person name="Abad J.P."/>
            <person name="Abt D.N."/>
            <person name="Adryan B."/>
            <person name="Aguade M."/>
            <person name="Akashi H."/>
            <person name="Anderson W.W."/>
            <person name="Aquadro C.F."/>
            <person name="Ardell D.H."/>
            <person name="Arguello R."/>
            <person name="Artieri C.G."/>
            <person name="Barbash D.A."/>
            <person name="Barker D."/>
            <person name="Barsanti P."/>
            <person name="Batterham P."/>
            <person name="Batzoglou S."/>
            <person name="Begun D."/>
            <person name="Bhutkar A."/>
            <person name="Blanco E."/>
            <person name="Bosak S.A."/>
            <person name="Bradley R.K."/>
            <person name="Brand A.D."/>
            <person name="Brent M.R."/>
            <person name="Brooks A.N."/>
            <person name="Brown R.H."/>
            <person name="Butlin R.K."/>
            <person name="Caggese C."/>
            <person name="Calvi B.R."/>
            <person name="Bernardo de Carvalho A."/>
            <person name="Caspi A."/>
            <person name="Castrezana S."/>
            <person name="Celniker S.E."/>
            <person name="Chang J.L."/>
            <person name="Chapple C."/>
            <person name="Chatterji S."/>
            <person name="Chinwalla A."/>
            <person name="Civetta A."/>
            <person name="Clifton S.W."/>
            <person name="Comeron J.M."/>
            <person name="Costello J.C."/>
            <person name="Coyne J.A."/>
            <person name="Daub J."/>
            <person name="David R.G."/>
            <person name="Delcher A.L."/>
            <person name="Delehaunty K."/>
            <person name="Do C.B."/>
            <person name="Ebling H."/>
            <person name="Edwards K."/>
            <person name="Eickbush T."/>
            <person name="Evans J.D."/>
            <person name="Filipski A."/>
            <person name="Findeiss S."/>
            <person name="Freyhult E."/>
            <person name="Fulton L."/>
            <person name="Fulton R."/>
            <person name="Garcia A.C."/>
            <person name="Gardiner A."/>
            <person name="Garfield D.A."/>
            <person name="Garvin B.E."/>
            <person name="Gibson G."/>
            <person name="Gilbert D."/>
            <person name="Gnerre S."/>
            <person name="Godfrey J."/>
            <person name="Good R."/>
            <person name="Gotea V."/>
            <person name="Gravely B."/>
            <person name="Greenberg A.J."/>
            <person name="Griffiths-Jones S."/>
            <person name="Gross S."/>
            <person name="Guigo R."/>
            <person name="Gustafson E.A."/>
            <person name="Haerty W."/>
            <person name="Hahn M.W."/>
            <person name="Halligan D.L."/>
            <person name="Halpern A.L."/>
            <person name="Halter G.M."/>
            <person name="Han M.V."/>
            <person name="Heger A."/>
            <person name="Hillier L."/>
            <person name="Hinrichs A.S."/>
            <person name="Holmes I."/>
            <person name="Hoskins R.A."/>
            <person name="Hubisz M.J."/>
            <person name="Hultmark D."/>
            <person name="Huntley M.A."/>
            <person name="Jaffe D.B."/>
            <person name="Jagadeeshan S."/>
            <person name="Jeck W.R."/>
            <person name="Johnson J."/>
            <person name="Jones C.D."/>
            <person name="Jordan W.C."/>
            <person name="Karpen G.H."/>
            <person name="Kataoka E."/>
            <person name="Keightley P.D."/>
            <person name="Kheradpour P."/>
            <person name="Kirkness E.F."/>
            <person name="Koerich L.B."/>
            <person name="Kristiansen K."/>
            <person name="Kudrna D."/>
            <person name="Kulathinal R.J."/>
            <person name="Kumar S."/>
            <person name="Kwok R."/>
            <person name="Lander E."/>
            <person name="Langley C.H."/>
            <person name="Lapoint R."/>
            <person name="Lazzaro B.P."/>
            <person name="Lee S.J."/>
            <person name="Levesque L."/>
            <person name="Li R."/>
            <person name="Lin C.F."/>
            <person name="Lin M.F."/>
            <person name="Lindblad-Toh K."/>
            <person name="Llopart A."/>
            <person name="Long M."/>
            <person name="Low L."/>
            <person name="Lozovsky E."/>
            <person name="Lu J."/>
            <person name="Luo M."/>
            <person name="Machado C.A."/>
            <person name="Makalowski W."/>
            <person name="Marzo M."/>
            <person name="Matsuda M."/>
            <person name="Matzkin L."/>
            <person name="McAllister B."/>
            <person name="McBride C.S."/>
            <person name="McKernan B."/>
            <person name="McKernan K."/>
            <person name="Mendez-Lago M."/>
            <person name="Minx P."/>
            <person name="Mollenhauer M.U."/>
            <person name="Montooth K."/>
            <person name="Mount S.M."/>
            <person name="Mu X."/>
            <person name="Myers E."/>
            <person name="Negre B."/>
            <person name="Newfeld S."/>
            <person name="Nielsen R."/>
            <person name="Noor M.A."/>
            <person name="O'Grady P."/>
            <person name="Pachter L."/>
            <person name="Papaceit M."/>
            <person name="Parisi M.J."/>
            <person name="Parisi M."/>
            <person name="Parts L."/>
            <person name="Pedersen J.S."/>
            <person name="Pesole G."/>
            <person name="Phillippy A.M."/>
            <person name="Ponting C.P."/>
            <person name="Pop M."/>
            <person name="Porcelli D."/>
            <person name="Powell J.R."/>
            <person name="Prohaska S."/>
            <person name="Pruitt K."/>
            <person name="Puig M."/>
            <person name="Quesneville H."/>
            <person name="Ram K.R."/>
            <person name="Rand D."/>
            <person name="Rasmussen M.D."/>
            <person name="Reed L.K."/>
            <person name="Reenan R."/>
            <person name="Reily A."/>
            <person name="Remington K.A."/>
            <person name="Rieger T.T."/>
            <person name="Ritchie M.G."/>
            <person name="Robin C."/>
            <person name="Rogers Y.H."/>
            <person name="Rohde C."/>
            <person name="Rozas J."/>
            <person name="Rubenfield M.J."/>
            <person name="Ruiz A."/>
            <person name="Russo S."/>
            <person name="Salzberg S.L."/>
            <person name="Sanchez-Gracia A."/>
            <person name="Saranga D.J."/>
            <person name="Sato H."/>
            <person name="Schaeffer S.W."/>
            <person name="Schatz M.C."/>
            <person name="Schlenke T."/>
            <person name="Schwartz R."/>
            <person name="Segarra C."/>
            <person name="Singh R.S."/>
            <person name="Sirot L."/>
            <person name="Sirota M."/>
            <person name="Sisneros N.B."/>
            <person name="Smith C.D."/>
            <person name="Smith T.F."/>
            <person name="Spieth J."/>
            <person name="Stage D.E."/>
            <person name="Stark A."/>
            <person name="Stephan W."/>
            <person name="Strausberg R.L."/>
            <person name="Strempel S."/>
            <person name="Sturgill D."/>
            <person name="Sutton G."/>
            <person name="Sutton G.G."/>
            <person name="Tao W."/>
            <person name="Teichmann S."/>
            <person name="Tobari Y.N."/>
            <person name="Tomimura Y."/>
            <person name="Tsolas J.M."/>
            <person name="Valente V.L."/>
            <person name="Venter E."/>
            <person name="Venter J.C."/>
            <person name="Vicario S."/>
            <person name="Vieira F.G."/>
            <person name="Vilella A.J."/>
            <person name="Villasante A."/>
            <person name="Walenz B."/>
            <person name="Wang J."/>
            <person name="Wasserman M."/>
            <person name="Watts T."/>
            <person name="Wilson D."/>
            <person name="Wilson R.K."/>
            <person name="Wing R.A."/>
            <person name="Wolfner M.F."/>
            <person name="Wong A."/>
            <person name="Wong G.K."/>
            <person name="Wu C.I."/>
            <person name="Wu G."/>
            <person name="Yamamoto D."/>
            <person name="Yang H.P."/>
            <person name="Yang S.P."/>
            <person name="Yorke J.A."/>
            <person name="Yoshida K."/>
            <person name="Zdobnov E."/>
            <person name="Zhang P."/>
            <person name="Zhang Y."/>
            <person name="Zimin A.V."/>
            <person name="Baldwin J."/>
            <person name="Abdouelleil A."/>
            <person name="Abdulkadir J."/>
            <person name="Abebe A."/>
            <person name="Abera B."/>
            <person name="Abreu J."/>
            <person name="Acer S.C."/>
            <person name="Aftuck L."/>
            <person name="Alexander A."/>
            <person name="An P."/>
            <person name="Anderson E."/>
            <person name="Anderson S."/>
            <person name="Arachi H."/>
            <person name="Azer M."/>
            <person name="Bachantsang P."/>
            <person name="Barry A."/>
            <person name="Bayul T."/>
            <person name="Berlin A."/>
            <person name="Bessette D."/>
            <person name="Bloom T."/>
            <person name="Blye J."/>
            <person name="Boguslavskiy L."/>
            <person name="Bonnet C."/>
            <person name="Boukhgalter B."/>
            <person name="Bourzgui I."/>
            <person name="Brown A."/>
            <person name="Cahill P."/>
            <person name="Channer S."/>
            <person name="Cheshatsang Y."/>
            <person name="Chuda L."/>
            <person name="Citroen M."/>
            <person name="Collymore A."/>
            <person name="Cooke P."/>
            <person name="Costello M."/>
            <person name="D'Aco K."/>
            <person name="Daza R."/>
            <person name="De Haan G."/>
            <person name="DeGray S."/>
            <person name="DeMaso C."/>
            <person name="Dhargay N."/>
            <person name="Dooley K."/>
            <person name="Dooley E."/>
            <person name="Doricent M."/>
            <person name="Dorje P."/>
            <person name="Dorjee K."/>
            <person name="Dupes A."/>
            <person name="Elong R."/>
            <person name="Falk J."/>
            <person name="Farina A."/>
            <person name="Faro S."/>
            <person name="Ferguson D."/>
            <person name="Fisher S."/>
            <person name="Foley C.D."/>
            <person name="Franke A."/>
            <person name="Friedrich D."/>
            <person name="Gadbois L."/>
            <person name="Gearin G."/>
            <person name="Gearin C.R."/>
            <person name="Giannoukos G."/>
            <person name="Goode T."/>
            <person name="Graham J."/>
            <person name="Grandbois E."/>
            <person name="Grewal S."/>
            <person name="Gyaltsen K."/>
            <person name="Hafez N."/>
            <person name="Hagos B."/>
            <person name="Hall J."/>
            <person name="Henson C."/>
            <person name="Hollinger A."/>
            <person name="Honan T."/>
            <person name="Huard M.D."/>
            <person name="Hughes L."/>
            <person name="Hurhula B."/>
            <person name="Husby M.E."/>
            <person name="Kamat A."/>
            <person name="Kanga B."/>
            <person name="Kashin S."/>
            <person name="Khazanovich D."/>
            <person name="Kisner P."/>
            <person name="Lance K."/>
            <person name="Lara M."/>
            <person name="Lee W."/>
            <person name="Lennon N."/>
            <person name="Letendre F."/>
            <person name="LeVine R."/>
            <person name="Lipovsky A."/>
            <person name="Liu X."/>
            <person name="Liu J."/>
            <person name="Liu S."/>
            <person name="Lokyitsang T."/>
            <person name="Lokyitsang Y."/>
            <person name="Lubonja R."/>
            <person name="Lui A."/>
            <person name="MacDonald P."/>
            <person name="Magnisalis V."/>
            <person name="Maru K."/>
            <person name="Matthews C."/>
            <person name="McCusker W."/>
            <person name="McDonough S."/>
            <person name="Mehta T."/>
            <person name="Meldrim J."/>
            <person name="Meneus L."/>
            <person name="Mihai O."/>
            <person name="Mihalev A."/>
            <person name="Mihova T."/>
            <person name="Mittelman R."/>
            <person name="Mlenga V."/>
            <person name="Montmayeur A."/>
            <person name="Mulrain L."/>
            <person name="Navidi A."/>
            <person name="Naylor J."/>
            <person name="Negash T."/>
            <person name="Nguyen T."/>
            <person name="Nguyen N."/>
            <person name="Nicol R."/>
            <person name="Norbu C."/>
            <person name="Norbu N."/>
            <person name="Novod N."/>
            <person name="O'Neill B."/>
            <person name="Osman S."/>
            <person name="Markiewicz E."/>
            <person name="Oyono O.L."/>
            <person name="Patti C."/>
            <person name="Phunkhang P."/>
            <person name="Pierre F."/>
            <person name="Priest M."/>
            <person name="Raghuraman S."/>
            <person name="Rege F."/>
            <person name="Reyes R."/>
            <person name="Rise C."/>
            <person name="Rogov P."/>
            <person name="Ross K."/>
            <person name="Ryan E."/>
            <person name="Settipalli S."/>
            <person name="Shea T."/>
            <person name="Sherpa N."/>
            <person name="Shi L."/>
            <person name="Shih D."/>
            <person name="Sparrow T."/>
            <person name="Spaulding J."/>
            <person name="Stalker J."/>
            <person name="Stange-Thomann N."/>
            <person name="Stavropoulos S."/>
            <person name="Stone C."/>
            <person name="Strader C."/>
            <person name="Tesfaye S."/>
            <person name="Thomson T."/>
            <person name="Thoulutsang Y."/>
            <person name="Thoulutsang D."/>
            <person name="Topham K."/>
            <person name="Topping I."/>
            <person name="Tsamla T."/>
            <person name="Vassiliev H."/>
            <person name="Vo A."/>
            <person name="Wangchuk T."/>
            <person name="Wangdi T."/>
            <person name="Weiand M."/>
            <person name="Wilkinson J."/>
            <person name="Wilson A."/>
            <person name="Yadav S."/>
            <person name="Young G."/>
            <person name="Yu Q."/>
            <person name="Zembek L."/>
            <person name="Zhong D."/>
            <person name="Zimmer A."/>
            <person name="Zwirko Z."/>
            <person name="Jaffe D.B."/>
            <person name="Alvarez P."/>
            <person name="Brockman W."/>
            <person name="Butler J."/>
            <person name="Chin C."/>
            <person name="Gnerre S."/>
            <person name="Grabherr M."/>
            <person name="Kleber M."/>
            <person name="Mauceli E."/>
            <person name="MacCallum I."/>
        </authorList>
    </citation>
    <scope>NUCLEOTIDE SEQUENCE [LARGE SCALE GENOMIC DNA]</scope>
    <source>
        <strain evidence="5">TSC#15010-1051.87</strain>
        <strain evidence="7">Tucson 15010-1051.87</strain>
    </source>
</reference>
<dbReference type="SUPFAM" id="SSF55797">
    <property type="entry name" value="PR-1-like"/>
    <property type="match status" value="1"/>
</dbReference>
<dbReference type="Proteomes" id="UP000008792">
    <property type="component" value="Unassembled WGS sequence"/>
</dbReference>
<dbReference type="EMBL" id="CH940652">
    <property type="protein sequence ID" value="KRF79066.1"/>
    <property type="molecule type" value="Genomic_DNA"/>
</dbReference>
<organism evidence="5 7">
    <name type="scientific">Drosophila virilis</name>
    <name type="common">Fruit fly</name>
    <dbReference type="NCBI Taxonomy" id="7244"/>
    <lineage>
        <taxon>Eukaryota</taxon>
        <taxon>Metazoa</taxon>
        <taxon>Ecdysozoa</taxon>
        <taxon>Arthropoda</taxon>
        <taxon>Hexapoda</taxon>
        <taxon>Insecta</taxon>
        <taxon>Pterygota</taxon>
        <taxon>Neoptera</taxon>
        <taxon>Endopterygota</taxon>
        <taxon>Diptera</taxon>
        <taxon>Brachycera</taxon>
        <taxon>Muscomorpha</taxon>
        <taxon>Ephydroidea</taxon>
        <taxon>Drosophilidae</taxon>
        <taxon>Drosophila</taxon>
    </lineage>
</organism>
<dbReference type="InParanoid" id="B4M582"/>
<dbReference type="AlphaFoldDB" id="B4M582"/>
<dbReference type="InterPro" id="IPR001283">
    <property type="entry name" value="CRISP-related"/>
</dbReference>
<dbReference type="Gene3D" id="3.40.33.10">
    <property type="entry name" value="CAP"/>
    <property type="match status" value="1"/>
</dbReference>
<evidence type="ECO:0000256" key="3">
    <source>
        <dbReference type="SAM" id="SignalP"/>
    </source>
</evidence>
<keyword evidence="2" id="KW-0964">Secreted</keyword>
<dbReference type="PANTHER" id="PTHR10334">
    <property type="entry name" value="CYSTEINE-RICH SECRETORY PROTEIN-RELATED"/>
    <property type="match status" value="1"/>
</dbReference>
<proteinExistence type="predicted"/>
<dbReference type="FunFam" id="3.40.33.10:FF:000002">
    <property type="entry name" value="Golgi-associated plant pathogenesis-related protein 1"/>
    <property type="match status" value="1"/>
</dbReference>
<gene>
    <name evidence="5" type="primary">Dvir\GJ10085</name>
    <name evidence="5" type="ORF">Dvir_GJ10085</name>
</gene>
<feature type="chain" id="PRO_5014298927" evidence="3">
    <location>
        <begin position="24"/>
        <end position="191"/>
    </location>
</feature>
<comment type="subcellular location">
    <subcellularLocation>
        <location evidence="1">Secreted</location>
    </subcellularLocation>
</comment>
<evidence type="ECO:0000256" key="1">
    <source>
        <dbReference type="ARBA" id="ARBA00004613"/>
    </source>
</evidence>
<dbReference type="HOGENOM" id="CLU_035730_9_2_1"/>
<evidence type="ECO:0000313" key="6">
    <source>
        <dbReference type="EMBL" id="KRF79066.1"/>
    </source>
</evidence>
<dbReference type="EMBL" id="CH940652">
    <property type="protein sequence ID" value="EDW59793.2"/>
    <property type="molecule type" value="Genomic_DNA"/>
</dbReference>
<dbReference type="SMART" id="SM00198">
    <property type="entry name" value="SCP"/>
    <property type="match status" value="1"/>
</dbReference>
<feature type="signal peptide" evidence="3">
    <location>
        <begin position="1"/>
        <end position="23"/>
    </location>
</feature>
<reference evidence="5" key="2">
    <citation type="journal article" date="2008" name="Bioinformatics">
        <title>Assembly reconciliation.</title>
        <authorList>
            <person name="Zimin A.V."/>
            <person name="Smith D.R."/>
            <person name="Sutton G."/>
            <person name="Yorke J.A."/>
        </authorList>
    </citation>
    <scope>NUCLEOTIDE SEQUENCE</scope>
    <source>
        <strain evidence="5">TSC#15010-1051.87</strain>
    </source>
</reference>
<dbReference type="eggNOG" id="KOG3017">
    <property type="taxonomic scope" value="Eukaryota"/>
</dbReference>
<evidence type="ECO:0000313" key="5">
    <source>
        <dbReference type="EMBL" id="EDW59793.2"/>
    </source>
</evidence>
<dbReference type="CDD" id="cd05382">
    <property type="entry name" value="CAP_GAPR1-like"/>
    <property type="match status" value="1"/>
</dbReference>
<dbReference type="InterPro" id="IPR034113">
    <property type="entry name" value="SCP_GAPR1-like"/>
</dbReference>
<dbReference type="GO" id="GO:0005576">
    <property type="term" value="C:extracellular region"/>
    <property type="evidence" value="ECO:0007669"/>
    <property type="project" value="UniProtKB-SubCell"/>
</dbReference>
<dbReference type="InterPro" id="IPR018244">
    <property type="entry name" value="Allrgn_V5/Tpx1_CS"/>
</dbReference>
<keyword evidence="3" id="KW-0732">Signal</keyword>
<keyword evidence="7" id="KW-1185">Reference proteome</keyword>
<evidence type="ECO:0000256" key="2">
    <source>
        <dbReference type="ARBA" id="ARBA00022525"/>
    </source>
</evidence>
<protein>
    <submittedName>
        <fullName evidence="6">Uncharacterized protein, isoform C</fullName>
    </submittedName>
    <submittedName>
        <fullName evidence="5">Uncharacterized protein, isoform F</fullName>
    </submittedName>
</protein>
<dbReference type="PROSITE" id="PS01009">
    <property type="entry name" value="CRISP_1"/>
    <property type="match status" value="1"/>
</dbReference>
<dbReference type="PRINTS" id="PR00837">
    <property type="entry name" value="V5TPXLIKE"/>
</dbReference>
<dbReference type="OrthoDB" id="337038at2759"/>
<dbReference type="STRING" id="7244.B4M582"/>
<sequence length="191" mass="21440">MRTGNILGLCIAVLLLLCTPTKADFENDVLKLHNEYREKHGCPSLTLDSGLSAECKTYAEEIAGKDSMIHSTGPYGENLCYTTSDPTTCVKMWYDEIKDYDFDKPKYSPATGHFTQVIWKASKELGVGQAKSATGKNYVVARYKPAGNVEGMFKENVPRSNSPEHILKTSKYISLYSWLFPVLVLQHFKLE</sequence>
<evidence type="ECO:0000259" key="4">
    <source>
        <dbReference type="SMART" id="SM00198"/>
    </source>
</evidence>
<reference evidence="5" key="3">
    <citation type="submission" date="2008-06" db="EMBL/GenBank/DDBJ databases">
        <authorList>
            <consortium name="FlyBase"/>
        </authorList>
    </citation>
    <scope>NUCLEOTIDE SEQUENCE</scope>
    <source>
        <strain evidence="5">TSC#15010-1051.87</strain>
    </source>
</reference>
<evidence type="ECO:0000313" key="7">
    <source>
        <dbReference type="Proteomes" id="UP000008792"/>
    </source>
</evidence>
<feature type="domain" description="SCP" evidence="4">
    <location>
        <begin position="24"/>
        <end position="151"/>
    </location>
</feature>
<dbReference type="InterPro" id="IPR014044">
    <property type="entry name" value="CAP_dom"/>
</dbReference>
<dbReference type="Pfam" id="PF00188">
    <property type="entry name" value="CAP"/>
    <property type="match status" value="1"/>
</dbReference>